<feature type="domain" description="Cyclic nucleotide-binding" evidence="2">
    <location>
        <begin position="174"/>
        <end position="276"/>
    </location>
</feature>
<dbReference type="InterPro" id="IPR014710">
    <property type="entry name" value="RmlC-like_jellyroll"/>
</dbReference>
<reference evidence="3 4" key="1">
    <citation type="submission" date="2011-07" db="EMBL/GenBank/DDBJ databases">
        <authorList>
            <person name="Coyne R."/>
            <person name="Brami D."/>
            <person name="Johnson J."/>
            <person name="Hostetler J."/>
            <person name="Hannick L."/>
            <person name="Clark T."/>
            <person name="Cassidy-Hanley D."/>
            <person name="Inman J."/>
        </authorList>
    </citation>
    <scope>NUCLEOTIDE SEQUENCE [LARGE SCALE GENOMIC DNA]</scope>
    <source>
        <strain evidence="3 4">G5</strain>
    </source>
</reference>
<evidence type="ECO:0000259" key="2">
    <source>
        <dbReference type="PROSITE" id="PS50042"/>
    </source>
</evidence>
<dbReference type="RefSeq" id="XP_004027635.1">
    <property type="nucleotide sequence ID" value="XM_004027586.1"/>
</dbReference>
<accession>G0R2M6</accession>
<feature type="transmembrane region" description="Helical" evidence="1">
    <location>
        <begin position="288"/>
        <end position="306"/>
    </location>
</feature>
<dbReference type="OrthoDB" id="433309at2759"/>
<dbReference type="GO" id="GO:0042391">
    <property type="term" value="P:regulation of membrane potential"/>
    <property type="evidence" value="ECO:0007669"/>
    <property type="project" value="TreeGrafter"/>
</dbReference>
<dbReference type="Proteomes" id="UP000008983">
    <property type="component" value="Unassembled WGS sequence"/>
</dbReference>
<organism evidence="3 4">
    <name type="scientific">Ichthyophthirius multifiliis</name>
    <name type="common">White spot disease agent</name>
    <name type="synonym">Ich</name>
    <dbReference type="NCBI Taxonomy" id="5932"/>
    <lineage>
        <taxon>Eukaryota</taxon>
        <taxon>Sar</taxon>
        <taxon>Alveolata</taxon>
        <taxon>Ciliophora</taxon>
        <taxon>Intramacronucleata</taxon>
        <taxon>Oligohymenophorea</taxon>
        <taxon>Hymenostomatida</taxon>
        <taxon>Ophryoglenina</taxon>
        <taxon>Ichthyophthirius</taxon>
    </lineage>
</organism>
<keyword evidence="4" id="KW-1185">Reference proteome</keyword>
<dbReference type="GeneID" id="14904366"/>
<gene>
    <name evidence="3" type="ORF">IMG5_179470</name>
</gene>
<dbReference type="PANTHER" id="PTHR10217:SF435">
    <property type="entry name" value="POTASSIUM VOLTAGE-GATED CHANNEL PROTEIN EAG"/>
    <property type="match status" value="1"/>
</dbReference>
<dbReference type="STRING" id="857967.G0R2M6"/>
<dbReference type="AlphaFoldDB" id="G0R2M6"/>
<dbReference type="Gene3D" id="1.10.287.70">
    <property type="match status" value="1"/>
</dbReference>
<dbReference type="CDD" id="cd00038">
    <property type="entry name" value="CAP_ED"/>
    <property type="match status" value="1"/>
</dbReference>
<dbReference type="Pfam" id="PF00027">
    <property type="entry name" value="cNMP_binding"/>
    <property type="match status" value="1"/>
</dbReference>
<dbReference type="Pfam" id="PF07885">
    <property type="entry name" value="Ion_trans_2"/>
    <property type="match status" value="1"/>
</dbReference>
<dbReference type="GO" id="GO:0005886">
    <property type="term" value="C:plasma membrane"/>
    <property type="evidence" value="ECO:0007669"/>
    <property type="project" value="TreeGrafter"/>
</dbReference>
<dbReference type="GO" id="GO:0005249">
    <property type="term" value="F:voltage-gated potassium channel activity"/>
    <property type="evidence" value="ECO:0007669"/>
    <property type="project" value="TreeGrafter"/>
</dbReference>
<feature type="transmembrane region" description="Helical" evidence="1">
    <location>
        <begin position="38"/>
        <end position="56"/>
    </location>
</feature>
<dbReference type="SUPFAM" id="SSF51206">
    <property type="entry name" value="cAMP-binding domain-like"/>
    <property type="match status" value="1"/>
</dbReference>
<sequence>MAHFVACLFHYVAMIDIQNGRNDTWLHKEELLNTEYNIRYLNSYYFACITMVTVGYGDITPQTPREKLFIIMITIISCGLFGYSMNTIGTIFQEIAKRESEFKQNKYDINIYLRTRNITKRMQLQILKSMQHQNLQKSNKNKRGEEIIRELSQNIQTEFKKEFFGKILSSYNLFNLNFSIEAREKFCIQMKELILQAGDYVYLQNSNNQNIYFLYDGKVDVYQQIGNEQKKIGQANQGDVLGNYSFFSSLPEKYGAQCSSPAQFAYFNRQDLLDILKSFPKDYVFKQFNFQNILFIHISFFYNFVFKIPIKMKK</sequence>
<feature type="transmembrane region" description="Helical" evidence="1">
    <location>
        <begin position="68"/>
        <end position="85"/>
    </location>
</feature>
<dbReference type="InterPro" id="IPR000595">
    <property type="entry name" value="cNMP-bd_dom"/>
</dbReference>
<proteinExistence type="predicted"/>
<dbReference type="OMA" id="CIMVISA"/>
<evidence type="ECO:0000313" key="3">
    <source>
        <dbReference type="EMBL" id="EGR28290.1"/>
    </source>
</evidence>
<evidence type="ECO:0000313" key="4">
    <source>
        <dbReference type="Proteomes" id="UP000008983"/>
    </source>
</evidence>
<dbReference type="InterPro" id="IPR013099">
    <property type="entry name" value="K_chnl_dom"/>
</dbReference>
<dbReference type="SUPFAM" id="SSF81324">
    <property type="entry name" value="Voltage-gated potassium channels"/>
    <property type="match status" value="1"/>
</dbReference>
<protein>
    <recommendedName>
        <fullName evidence="2">Cyclic nucleotide-binding domain-containing protein</fullName>
    </recommendedName>
</protein>
<dbReference type="EMBL" id="GL984270">
    <property type="protein sequence ID" value="EGR28290.1"/>
    <property type="molecule type" value="Genomic_DNA"/>
</dbReference>
<name>G0R2M6_ICHMU</name>
<dbReference type="Gene3D" id="2.60.120.10">
    <property type="entry name" value="Jelly Rolls"/>
    <property type="match status" value="1"/>
</dbReference>
<keyword evidence="1" id="KW-1133">Transmembrane helix</keyword>
<dbReference type="InterPro" id="IPR018490">
    <property type="entry name" value="cNMP-bd_dom_sf"/>
</dbReference>
<keyword evidence="1" id="KW-0472">Membrane</keyword>
<dbReference type="InterPro" id="IPR050818">
    <property type="entry name" value="KCNH_animal-type"/>
</dbReference>
<evidence type="ECO:0000256" key="1">
    <source>
        <dbReference type="SAM" id="Phobius"/>
    </source>
</evidence>
<dbReference type="InParanoid" id="G0R2M6"/>
<keyword evidence="1" id="KW-0812">Transmembrane</keyword>
<dbReference type="eggNOG" id="KOG0498">
    <property type="taxonomic scope" value="Eukaryota"/>
</dbReference>
<dbReference type="PROSITE" id="PS50042">
    <property type="entry name" value="CNMP_BINDING_3"/>
    <property type="match status" value="1"/>
</dbReference>
<dbReference type="PANTHER" id="PTHR10217">
    <property type="entry name" value="VOLTAGE AND LIGAND GATED POTASSIUM CHANNEL"/>
    <property type="match status" value="1"/>
</dbReference>